<reference evidence="1 2" key="1">
    <citation type="journal article" date="2017" name="Curr. Microbiol.">
        <title>Mucilaginibacter ginsenosidivorans sp. nov., Isolated from Soil of Ginseng Field.</title>
        <authorList>
            <person name="Kim M.M."/>
            <person name="Siddiqi M.Z."/>
            <person name="Im W.T."/>
        </authorList>
    </citation>
    <scope>NUCLEOTIDE SEQUENCE [LARGE SCALE GENOMIC DNA]</scope>
    <source>
        <strain evidence="1 2">Gsoil 3017</strain>
    </source>
</reference>
<dbReference type="AlphaFoldDB" id="A0A5B8UQM0"/>
<dbReference type="OrthoDB" id="799013at2"/>
<dbReference type="Proteomes" id="UP000321479">
    <property type="component" value="Chromosome"/>
</dbReference>
<sequence>MPNILFHYLYRNSGNYKKYDFVIFTNPDNVNLSELEGFIKSKLIWSEWFYAEDWKLPELFLPFFDFRIDPTWHEFESVEYTDEVANSPITLAEFMEVVNNTKQL</sequence>
<dbReference type="RefSeq" id="WP_147029990.1">
    <property type="nucleotide sequence ID" value="NZ_CP042436.1"/>
</dbReference>
<name>A0A5B8UQM0_9SPHI</name>
<gene>
    <name evidence="1" type="ORF">FRZ54_02045</name>
</gene>
<evidence type="ECO:0000313" key="1">
    <source>
        <dbReference type="EMBL" id="QEC61413.1"/>
    </source>
</evidence>
<evidence type="ECO:0000313" key="2">
    <source>
        <dbReference type="Proteomes" id="UP000321479"/>
    </source>
</evidence>
<dbReference type="KEGG" id="mgin:FRZ54_02045"/>
<organism evidence="1 2">
    <name type="scientific">Mucilaginibacter ginsenosidivorans</name>
    <dbReference type="NCBI Taxonomy" id="398053"/>
    <lineage>
        <taxon>Bacteria</taxon>
        <taxon>Pseudomonadati</taxon>
        <taxon>Bacteroidota</taxon>
        <taxon>Sphingobacteriia</taxon>
        <taxon>Sphingobacteriales</taxon>
        <taxon>Sphingobacteriaceae</taxon>
        <taxon>Mucilaginibacter</taxon>
    </lineage>
</organism>
<protein>
    <submittedName>
        <fullName evidence="1">Uncharacterized protein</fullName>
    </submittedName>
</protein>
<keyword evidence="2" id="KW-1185">Reference proteome</keyword>
<proteinExistence type="predicted"/>
<accession>A0A5B8UQM0</accession>
<dbReference type="EMBL" id="CP042436">
    <property type="protein sequence ID" value="QEC61413.1"/>
    <property type="molecule type" value="Genomic_DNA"/>
</dbReference>